<evidence type="ECO:0000256" key="1">
    <source>
        <dbReference type="ARBA" id="ARBA00022729"/>
    </source>
</evidence>
<dbReference type="InterPro" id="IPR012332">
    <property type="entry name" value="Autotransporter_pectin_lyase_C"/>
</dbReference>
<feature type="chain" id="PRO_5045922401" evidence="2">
    <location>
        <begin position="20"/>
        <end position="868"/>
    </location>
</feature>
<dbReference type="Gene3D" id="2.160.20.20">
    <property type="match status" value="1"/>
</dbReference>
<evidence type="ECO:0000256" key="2">
    <source>
        <dbReference type="SAM" id="SignalP"/>
    </source>
</evidence>
<keyword evidence="4" id="KW-1185">Reference proteome</keyword>
<comment type="caution">
    <text evidence="3">The sequence shown here is derived from an EMBL/GenBank/DDBJ whole genome shotgun (WGS) entry which is preliminary data.</text>
</comment>
<proteinExistence type="predicted"/>
<dbReference type="InterPro" id="IPR013425">
    <property type="entry name" value="Autotrns_rpt"/>
</dbReference>
<name>A0ABT3FXQ0_9BACT</name>
<accession>A0ABT3FXQ0</accession>
<organism evidence="3 4">
    <name type="scientific">Luteolibacter rhizosphaerae</name>
    <dbReference type="NCBI Taxonomy" id="2989719"/>
    <lineage>
        <taxon>Bacteria</taxon>
        <taxon>Pseudomonadati</taxon>
        <taxon>Verrucomicrobiota</taxon>
        <taxon>Verrucomicrobiia</taxon>
        <taxon>Verrucomicrobiales</taxon>
        <taxon>Verrucomicrobiaceae</taxon>
        <taxon>Luteolibacter</taxon>
    </lineage>
</organism>
<sequence length="868" mass="86442">MSLQLAALSTVALTGSVLAADVTLNNNDAAGTSSFAAAGQWNNTAAPSAGNNYFNGGFTLRTTTTASTTTFAGDALTINGGAAGRLLGKGAGSGTTQTITVPNLILNGGRLEQAGGENTNNVIFAVNGAINVTAASSLGAIGANTNGATNFEIMDIGATISGSEVLTVAGSANGGVNRGVVRLSAANPYSGQIDVLQPTNGNTISSTTNRLLQLNHLDALRFATLGLATTAQNPISFAAGVNTGSFRVGAITGSAGQVLTDTAGNPVTLEVGGSGLEGFYSGALRGNGNLVKAGSGTMIIQGQAQTYTGSTTILGGVLSLGTGSLLHNSSTVSIASGAALDLFHEQTDIVKSLTLNGMPQPNGIYDSNTPGGYITGPGKLKVDSTNVTLTTADLLGASSFNSAGGWSNLAAPAPGSNYYTDALTLRTPAAEGSFTFEGDSLSIEPGGRFIGKGAGTENSQQTIVVNNLILNGGLMDQAHSSIPGATLNVEGNVTVAASSFVGALSGPVVGSNTVEVLNFIAPISGSVTLHVAGTGNASGNGGVVRLSGANPFTGTVSVEQPARITSLTDRLLQLNHLDALQNATLNLVTTTEDPMSFTSAANTGAFRIGALTGNINQRLEDTTGAAVSINVGGNNESTNYDGALTGPGSVVKSGSGTLTLNGANTYAGSTTVSAGTLALAQASLSDTGTVTIASGAVLNLTHSATDVVASLVLNGVEQEEGVYNAGNSGGRITGSGSIEVVASTGGGFSSFMDQFTGLSAEDKAADADPDNDGLSNLLEYALDGFDPTVANTLPSLASGTLSFTKRALAVTNGDVSYAIEASPTLGAAPQPWTAVTPDVNNATTISYTLPTGPVRNFVRLSVSPIAEQ</sequence>
<evidence type="ECO:0000313" key="4">
    <source>
        <dbReference type="Proteomes" id="UP001165653"/>
    </source>
</evidence>
<dbReference type="SUPFAM" id="SSF51126">
    <property type="entry name" value="Pectin lyase-like"/>
    <property type="match status" value="1"/>
</dbReference>
<dbReference type="InterPro" id="IPR011050">
    <property type="entry name" value="Pectin_lyase_fold/virulence"/>
</dbReference>
<keyword evidence="1 2" id="KW-0732">Signal</keyword>
<dbReference type="NCBIfam" id="TIGR02601">
    <property type="entry name" value="autotrns_rpt"/>
    <property type="match status" value="2"/>
</dbReference>
<gene>
    <name evidence="3" type="ORF">OJ996_00480</name>
</gene>
<dbReference type="Pfam" id="PF12951">
    <property type="entry name" value="PATR"/>
    <property type="match status" value="2"/>
</dbReference>
<reference evidence="3" key="1">
    <citation type="submission" date="2022-10" db="EMBL/GenBank/DDBJ databases">
        <title>Luteolibacter sp. GHJ8, whole genome shotgun sequencing project.</title>
        <authorList>
            <person name="Zhao G."/>
            <person name="Shen L."/>
        </authorList>
    </citation>
    <scope>NUCLEOTIDE SEQUENCE</scope>
    <source>
        <strain evidence="3">GHJ8</strain>
    </source>
</reference>
<protein>
    <submittedName>
        <fullName evidence="3">Autotransporter-associated beta strand repeat-containing protein</fullName>
    </submittedName>
</protein>
<evidence type="ECO:0000313" key="3">
    <source>
        <dbReference type="EMBL" id="MCW1912029.1"/>
    </source>
</evidence>
<feature type="signal peptide" evidence="2">
    <location>
        <begin position="1"/>
        <end position="19"/>
    </location>
</feature>
<dbReference type="Proteomes" id="UP001165653">
    <property type="component" value="Unassembled WGS sequence"/>
</dbReference>
<dbReference type="EMBL" id="JAPDDR010000001">
    <property type="protein sequence ID" value="MCW1912029.1"/>
    <property type="molecule type" value="Genomic_DNA"/>
</dbReference>